<dbReference type="SUPFAM" id="SSF75005">
    <property type="entry name" value="Arabinanase/levansucrase/invertase"/>
    <property type="match status" value="1"/>
</dbReference>
<feature type="compositionally biased region" description="Polar residues" evidence="8">
    <location>
        <begin position="367"/>
        <end position="376"/>
    </location>
</feature>
<feature type="region of interest" description="Disordered" evidence="8">
    <location>
        <begin position="30"/>
        <end position="59"/>
    </location>
</feature>
<dbReference type="PANTHER" id="PTHR43817">
    <property type="entry name" value="GLYCOSYL HYDROLASE"/>
    <property type="match status" value="1"/>
</dbReference>
<dbReference type="STRING" id="749414.SBI_05895"/>
<evidence type="ECO:0000256" key="1">
    <source>
        <dbReference type="ARBA" id="ARBA00009865"/>
    </source>
</evidence>
<evidence type="ECO:0000313" key="10">
    <source>
        <dbReference type="EMBL" id="ADI09015.1"/>
    </source>
</evidence>
<dbReference type="Pfam" id="PF04616">
    <property type="entry name" value="Glyco_hydro_43"/>
    <property type="match status" value="1"/>
</dbReference>
<sequence>MTRIRTRALPLLAAALLALLALLQTGGAPTARADSPAAPEADSRATGADSPATGAGSRATGAGSAVAAGTFTNPIVTQNGADPTIIRYAGYYYHLGTTWASHWEMRRATTLGGLKAAAPTTIYSETVASRCCNFWAPELHRINGPNGLRWYLTYSAGVSANIDHQHVHVLESAGNNPLGPYTYKGQVDPYGDNRWMIDSSYLSMPDGRLYMLYSFWEGGTQNLYAVRMSNPWTPTGGAVRIATPTYGWEKVGSGVNEGPTILQHGGRTFLTFSASHCDTPDYKLGLMELTGSDPLAAGAWKKFANPVFQRNDANGVYGPGHNFFFPSPDGKEVWMAYHANSKATDGCGGTRTTRAQKVDWNADGTPNFGTPVSASTALAEPSGTPAAAVR</sequence>
<feature type="chain" id="PRO_5003094309" evidence="9">
    <location>
        <begin position="34"/>
        <end position="390"/>
    </location>
</feature>
<dbReference type="Proteomes" id="UP000000377">
    <property type="component" value="Chromosome"/>
</dbReference>
<evidence type="ECO:0000256" key="2">
    <source>
        <dbReference type="ARBA" id="ARBA00022729"/>
    </source>
</evidence>
<dbReference type="Gene3D" id="2.115.10.20">
    <property type="entry name" value="Glycosyl hydrolase domain, family 43"/>
    <property type="match status" value="1"/>
</dbReference>
<keyword evidence="11" id="KW-1185">Reference proteome</keyword>
<dbReference type="InterPro" id="IPR006710">
    <property type="entry name" value="Glyco_hydro_43"/>
</dbReference>
<dbReference type="InterPro" id="IPR023296">
    <property type="entry name" value="Glyco_hydro_beta-prop_sf"/>
</dbReference>
<feature type="signal peptide" evidence="9">
    <location>
        <begin position="1"/>
        <end position="33"/>
    </location>
</feature>
<gene>
    <name evidence="10" type="ordered locus">SBI_05895</name>
</gene>
<feature type="active site" description="Proton acceptor" evidence="5">
    <location>
        <position position="82"/>
    </location>
</feature>
<evidence type="ECO:0000256" key="9">
    <source>
        <dbReference type="SAM" id="SignalP"/>
    </source>
</evidence>
<evidence type="ECO:0000256" key="6">
    <source>
        <dbReference type="PIRSR" id="PIRSR606710-2"/>
    </source>
</evidence>
<keyword evidence="2 9" id="KW-0732">Signal</keyword>
<feature type="active site" description="Proton donor" evidence="5">
    <location>
        <position position="257"/>
    </location>
</feature>
<dbReference type="PATRIC" id="fig|749414.3.peg.6080"/>
<dbReference type="AlphaFoldDB" id="D7CGB1"/>
<accession>D7CGB1</accession>
<feature type="region of interest" description="Disordered" evidence="8">
    <location>
        <begin position="360"/>
        <end position="390"/>
    </location>
</feature>
<dbReference type="KEGG" id="sbh:SBI_05895"/>
<reference evidence="10 11" key="1">
    <citation type="journal article" date="2010" name="J. Bacteriol.">
        <title>Genome sequence of the milbemycin-producing bacterium Streptomyces bingchenggensis.</title>
        <authorList>
            <person name="Wang X.J."/>
            <person name="Yan Y.J."/>
            <person name="Zhang B."/>
            <person name="An J."/>
            <person name="Wang J.J."/>
            <person name="Tian J."/>
            <person name="Jiang L."/>
            <person name="Chen Y.H."/>
            <person name="Huang S.X."/>
            <person name="Yin M."/>
            <person name="Zhang J."/>
            <person name="Gao A.L."/>
            <person name="Liu C.X."/>
            <person name="Zhu Z.X."/>
            <person name="Xiang W.S."/>
        </authorList>
    </citation>
    <scope>NUCLEOTIDE SEQUENCE [LARGE SCALE GENOMIC DNA]</scope>
    <source>
        <strain evidence="10 11">BCW-1</strain>
    </source>
</reference>
<dbReference type="GO" id="GO:0005975">
    <property type="term" value="P:carbohydrate metabolic process"/>
    <property type="evidence" value="ECO:0007669"/>
    <property type="project" value="InterPro"/>
</dbReference>
<name>D7CGB1_STRBB</name>
<keyword evidence="4 7" id="KW-0326">Glycosidase</keyword>
<feature type="site" description="Important for catalytic activity, responsible for pKa modulation of the active site Glu and correct orientation of both the proton donor and substrate" evidence="6">
    <location>
        <position position="198"/>
    </location>
</feature>
<evidence type="ECO:0000256" key="8">
    <source>
        <dbReference type="SAM" id="MobiDB-lite"/>
    </source>
</evidence>
<dbReference type="EMBL" id="CP002047">
    <property type="protein sequence ID" value="ADI09015.1"/>
    <property type="molecule type" value="Genomic_DNA"/>
</dbReference>
<organism evidence="10 11">
    <name type="scientific">Streptomyces bingchenggensis (strain BCW-1)</name>
    <dbReference type="NCBI Taxonomy" id="749414"/>
    <lineage>
        <taxon>Bacteria</taxon>
        <taxon>Bacillati</taxon>
        <taxon>Actinomycetota</taxon>
        <taxon>Actinomycetes</taxon>
        <taxon>Kitasatosporales</taxon>
        <taxon>Streptomycetaceae</taxon>
        <taxon>Streptomyces</taxon>
    </lineage>
</organism>
<dbReference type="eggNOG" id="COG3940">
    <property type="taxonomic scope" value="Bacteria"/>
</dbReference>
<evidence type="ECO:0000256" key="4">
    <source>
        <dbReference type="ARBA" id="ARBA00023295"/>
    </source>
</evidence>
<dbReference type="PANTHER" id="PTHR43817:SF1">
    <property type="entry name" value="HYDROLASE, FAMILY 43, PUTATIVE (AFU_ORTHOLOGUE AFUA_3G01660)-RELATED"/>
    <property type="match status" value="1"/>
</dbReference>
<evidence type="ECO:0000256" key="5">
    <source>
        <dbReference type="PIRSR" id="PIRSR606710-1"/>
    </source>
</evidence>
<dbReference type="RefSeq" id="WP_014178477.1">
    <property type="nucleotide sequence ID" value="NC_016582.1"/>
</dbReference>
<keyword evidence="3 7" id="KW-0378">Hydrolase</keyword>
<proteinExistence type="inferred from homology"/>
<comment type="similarity">
    <text evidence="1 7">Belongs to the glycosyl hydrolase 43 family.</text>
</comment>
<protein>
    <submittedName>
        <fullName evidence="10">Alpha-L-arabinfuranosidase, putative, abf43M</fullName>
    </submittedName>
</protein>
<evidence type="ECO:0000256" key="7">
    <source>
        <dbReference type="RuleBase" id="RU361187"/>
    </source>
</evidence>
<dbReference type="HOGENOM" id="CLU_009397_2_2_11"/>
<dbReference type="CAZy" id="GH43">
    <property type="family name" value="Glycoside Hydrolase Family 43"/>
</dbReference>
<dbReference type="CDD" id="cd18820">
    <property type="entry name" value="GH43_LbAraf43-like"/>
    <property type="match status" value="1"/>
</dbReference>
<evidence type="ECO:0000313" key="11">
    <source>
        <dbReference type="Proteomes" id="UP000000377"/>
    </source>
</evidence>
<dbReference type="GO" id="GO:0004553">
    <property type="term" value="F:hydrolase activity, hydrolyzing O-glycosyl compounds"/>
    <property type="evidence" value="ECO:0007669"/>
    <property type="project" value="InterPro"/>
</dbReference>
<evidence type="ECO:0000256" key="3">
    <source>
        <dbReference type="ARBA" id="ARBA00022801"/>
    </source>
</evidence>
<feature type="compositionally biased region" description="Low complexity" evidence="8">
    <location>
        <begin position="50"/>
        <end position="59"/>
    </location>
</feature>